<dbReference type="PROSITE" id="PS00028">
    <property type="entry name" value="ZINC_FINGER_C2H2_1"/>
    <property type="match status" value="5"/>
</dbReference>
<keyword evidence="2" id="KW-0479">Metal-binding</keyword>
<dbReference type="PANTHER" id="PTHR24390">
    <property type="entry name" value="ZINC FINGER PROTEIN"/>
    <property type="match status" value="1"/>
</dbReference>
<evidence type="ECO:0000256" key="1">
    <source>
        <dbReference type="ARBA" id="ARBA00004123"/>
    </source>
</evidence>
<feature type="compositionally biased region" description="Basic and acidic residues" evidence="9">
    <location>
        <begin position="10"/>
        <end position="35"/>
    </location>
</feature>
<evidence type="ECO:0000256" key="7">
    <source>
        <dbReference type="ARBA" id="ARBA00023242"/>
    </source>
</evidence>
<dbReference type="Gene3D" id="1.10.4020.10">
    <property type="entry name" value="DNA breaking-rejoining enzymes"/>
    <property type="match status" value="1"/>
</dbReference>
<dbReference type="InterPro" id="IPR013087">
    <property type="entry name" value="Znf_C2H2_type"/>
</dbReference>
<sequence length="589" mass="68819">MRMEQNSADPKLERREAIQLVRPEDMAEQPKRRMWQERRVAPRWEAQCRDFLGGTDSPNVELGKDPGPWEDAKAFLASFEQVAEACQWPRREWAARLLPALSGEAQKAFSSLEARDREDYGKVKAAILRREGNHMETLRQHFRQFRSREVEDPRRIYSRLQELCRRWLRPERRSKEQILELDAFKCPVRQAGLAAPPEGLHLTSLGSPFHRAGALMEKAQALGLLQEGWPQSRKAEEEPSGAQREIHKKARQSVQGEMKLPRKKEVMFVQVPEEIERRPGQDLGDKKTSQIKSPIKKEDLQMEEVGPEETQETTLEVTHWNILGRYEIHKQRRESSWQEEKKPRGRENECNQHSESINRISPIHRGRKKPLFSKYGRKYRYKPGVVLIRPGEKPFEFPTLGESTQQTGCLDKHQRIHITEKRYEISEYKKIDGVIGHQGNHLGDRPYQCPDCGRRFGCRISLENHRGLHTEGRPYECSYCGKWFRHRTTLGKHQKLHTGERAHECLMCGKLFISNAALTTHQRIHTGEKPYQCPSCERSFTTKGELTRHERIHTGERPFQCLECGKGFMRREHLVTHQRTHTRKTVQIS</sequence>
<evidence type="ECO:0000256" key="6">
    <source>
        <dbReference type="ARBA" id="ARBA00023125"/>
    </source>
</evidence>
<dbReference type="PROSITE" id="PS50804">
    <property type="entry name" value="SCAN_BOX"/>
    <property type="match status" value="1"/>
</dbReference>
<evidence type="ECO:0000256" key="2">
    <source>
        <dbReference type="ARBA" id="ARBA00022723"/>
    </source>
</evidence>
<comment type="subcellular location">
    <subcellularLocation>
        <location evidence="1">Nucleus</location>
    </subcellularLocation>
</comment>
<feature type="compositionally biased region" description="Basic and acidic residues" evidence="9">
    <location>
        <begin position="331"/>
        <end position="352"/>
    </location>
</feature>
<evidence type="ECO:0000259" key="11">
    <source>
        <dbReference type="PROSITE" id="PS50804"/>
    </source>
</evidence>
<dbReference type="Gene3D" id="3.30.160.60">
    <property type="entry name" value="Classic Zinc Finger"/>
    <property type="match status" value="5"/>
</dbReference>
<feature type="compositionally biased region" description="Basic and acidic residues" evidence="9">
    <location>
        <begin position="276"/>
        <end position="288"/>
    </location>
</feature>
<dbReference type="PROSITE" id="PS50157">
    <property type="entry name" value="ZINC_FINGER_C2H2_2"/>
    <property type="match status" value="5"/>
</dbReference>
<keyword evidence="7" id="KW-0539">Nucleus</keyword>
<dbReference type="SMART" id="SM00355">
    <property type="entry name" value="ZnF_C2H2"/>
    <property type="match status" value="5"/>
</dbReference>
<evidence type="ECO:0000256" key="9">
    <source>
        <dbReference type="SAM" id="MobiDB-lite"/>
    </source>
</evidence>
<evidence type="ECO:0000313" key="12">
    <source>
        <dbReference type="Proteomes" id="UP000694871"/>
    </source>
</evidence>
<feature type="region of interest" description="Disordered" evidence="9">
    <location>
        <begin position="229"/>
        <end position="255"/>
    </location>
</feature>
<evidence type="ECO:0000256" key="8">
    <source>
        <dbReference type="PROSITE-ProRule" id="PRU00042"/>
    </source>
</evidence>
<dbReference type="PANTHER" id="PTHR24390:SF159">
    <property type="entry name" value="GROWTH FACTOR INDEPENDENT 1 TRANSCRIPTIONAL REPRESSOR"/>
    <property type="match status" value="1"/>
</dbReference>
<feature type="domain" description="C2H2-type" evidence="10">
    <location>
        <begin position="475"/>
        <end position="502"/>
    </location>
</feature>
<dbReference type="RefSeq" id="XP_015262250.1">
    <property type="nucleotide sequence ID" value="XM_015406764.1"/>
</dbReference>
<dbReference type="Pfam" id="PF00096">
    <property type="entry name" value="zf-C2H2"/>
    <property type="match status" value="4"/>
</dbReference>
<feature type="domain" description="C2H2-type" evidence="10">
    <location>
        <begin position="447"/>
        <end position="474"/>
    </location>
</feature>
<organism evidence="12 13">
    <name type="scientific">Gekko japonicus</name>
    <name type="common">Schlegel's Japanese gecko</name>
    <dbReference type="NCBI Taxonomy" id="146911"/>
    <lineage>
        <taxon>Eukaryota</taxon>
        <taxon>Metazoa</taxon>
        <taxon>Chordata</taxon>
        <taxon>Craniata</taxon>
        <taxon>Vertebrata</taxon>
        <taxon>Euteleostomi</taxon>
        <taxon>Lepidosauria</taxon>
        <taxon>Squamata</taxon>
        <taxon>Bifurcata</taxon>
        <taxon>Gekkota</taxon>
        <taxon>Gekkonidae</taxon>
        <taxon>Gekkoninae</taxon>
        <taxon>Gekko</taxon>
    </lineage>
</organism>
<accession>A0ABM1JLB3</accession>
<dbReference type="InterPro" id="IPR038269">
    <property type="entry name" value="SCAN_sf"/>
</dbReference>
<dbReference type="GeneID" id="107106584"/>
<gene>
    <name evidence="13" type="primary">LOC107106584</name>
</gene>
<keyword evidence="6" id="KW-0238">DNA-binding</keyword>
<feature type="region of interest" description="Disordered" evidence="9">
    <location>
        <begin position="276"/>
        <end position="295"/>
    </location>
</feature>
<evidence type="ECO:0000256" key="4">
    <source>
        <dbReference type="ARBA" id="ARBA00022771"/>
    </source>
</evidence>
<reference evidence="13" key="1">
    <citation type="submission" date="2025-08" db="UniProtKB">
        <authorList>
            <consortium name="RefSeq"/>
        </authorList>
    </citation>
    <scope>IDENTIFICATION</scope>
</reference>
<name>A0ABM1JLB3_GEKJA</name>
<keyword evidence="3" id="KW-0677">Repeat</keyword>
<keyword evidence="4 8" id="KW-0863">Zinc-finger</keyword>
<keyword evidence="5" id="KW-0862">Zinc</keyword>
<evidence type="ECO:0000256" key="5">
    <source>
        <dbReference type="ARBA" id="ARBA00022833"/>
    </source>
</evidence>
<feature type="domain" description="SCAN box" evidence="11">
    <location>
        <begin position="139"/>
        <end position="181"/>
    </location>
</feature>
<feature type="region of interest" description="Disordered" evidence="9">
    <location>
        <begin position="331"/>
        <end position="367"/>
    </location>
</feature>
<evidence type="ECO:0000256" key="3">
    <source>
        <dbReference type="ARBA" id="ARBA00022737"/>
    </source>
</evidence>
<dbReference type="SMART" id="SM00431">
    <property type="entry name" value="SCAN"/>
    <property type="match status" value="1"/>
</dbReference>
<evidence type="ECO:0000313" key="13">
    <source>
        <dbReference type="RefSeq" id="XP_015262250.1"/>
    </source>
</evidence>
<keyword evidence="12" id="KW-1185">Reference proteome</keyword>
<feature type="domain" description="C2H2-type" evidence="10">
    <location>
        <begin position="503"/>
        <end position="530"/>
    </location>
</feature>
<feature type="domain" description="C2H2-type" evidence="10">
    <location>
        <begin position="559"/>
        <end position="586"/>
    </location>
</feature>
<proteinExistence type="predicted"/>
<evidence type="ECO:0000259" key="10">
    <source>
        <dbReference type="PROSITE" id="PS50157"/>
    </source>
</evidence>
<protein>
    <submittedName>
        <fullName evidence="13">Zinc finger protein 773-like</fullName>
    </submittedName>
</protein>
<dbReference type="SUPFAM" id="SSF47353">
    <property type="entry name" value="Retrovirus capsid dimerization domain-like"/>
    <property type="match status" value="1"/>
</dbReference>
<dbReference type="Proteomes" id="UP000694871">
    <property type="component" value="Unplaced"/>
</dbReference>
<feature type="region of interest" description="Disordered" evidence="9">
    <location>
        <begin position="1"/>
        <end position="35"/>
    </location>
</feature>
<dbReference type="Pfam" id="PF02023">
    <property type="entry name" value="SCAN"/>
    <property type="match status" value="1"/>
</dbReference>
<dbReference type="InterPro" id="IPR003309">
    <property type="entry name" value="SCAN_dom"/>
</dbReference>
<dbReference type="InterPro" id="IPR036236">
    <property type="entry name" value="Znf_C2H2_sf"/>
</dbReference>
<dbReference type="SUPFAM" id="SSF57667">
    <property type="entry name" value="beta-beta-alpha zinc fingers"/>
    <property type="match status" value="3"/>
</dbReference>
<feature type="domain" description="C2H2-type" evidence="10">
    <location>
        <begin position="531"/>
        <end position="558"/>
    </location>
</feature>